<comment type="caution">
    <text evidence="1">The sequence shown here is derived from an EMBL/GenBank/DDBJ whole genome shotgun (WGS) entry which is preliminary data.</text>
</comment>
<gene>
    <name evidence="1" type="ORF">EV420DRAFT_1742790</name>
</gene>
<proteinExistence type="predicted"/>
<dbReference type="RefSeq" id="XP_060340238.1">
    <property type="nucleotide sequence ID" value="XM_060480059.1"/>
</dbReference>
<reference evidence="1" key="1">
    <citation type="submission" date="2023-06" db="EMBL/GenBank/DDBJ databases">
        <authorList>
            <consortium name="Lawrence Berkeley National Laboratory"/>
            <person name="Ahrendt S."/>
            <person name="Sahu N."/>
            <person name="Indic B."/>
            <person name="Wong-Bajracharya J."/>
            <person name="Merenyi Z."/>
            <person name="Ke H.-M."/>
            <person name="Monk M."/>
            <person name="Kocsube S."/>
            <person name="Drula E."/>
            <person name="Lipzen A."/>
            <person name="Balint B."/>
            <person name="Henrissat B."/>
            <person name="Andreopoulos B."/>
            <person name="Martin F.M."/>
            <person name="Harder C.B."/>
            <person name="Rigling D."/>
            <person name="Ford K.L."/>
            <person name="Foster G.D."/>
            <person name="Pangilinan J."/>
            <person name="Papanicolaou A."/>
            <person name="Barry K."/>
            <person name="LaButti K."/>
            <person name="Viragh M."/>
            <person name="Koriabine M."/>
            <person name="Yan M."/>
            <person name="Riley R."/>
            <person name="Champramary S."/>
            <person name="Plett K.L."/>
            <person name="Tsai I.J."/>
            <person name="Slot J."/>
            <person name="Sipos G."/>
            <person name="Plett J."/>
            <person name="Nagy L.G."/>
            <person name="Grigoriev I.V."/>
        </authorList>
    </citation>
    <scope>NUCLEOTIDE SEQUENCE</scope>
    <source>
        <strain evidence="1">CCBAS 213</strain>
    </source>
</reference>
<dbReference type="EMBL" id="JAUEPS010000001">
    <property type="protein sequence ID" value="KAK0470445.1"/>
    <property type="molecule type" value="Genomic_DNA"/>
</dbReference>
<sequence length="138" mass="15511">MTDLAFSFLFYVTPPTYCEEMKRELVLFQRELVLTREDAERAKWVQGIDCEGGFSLSAPSSRMERLGVSGRIGTSSASLMVGRQAGPWTAATGDWFPRDLIKDKTCLRVAYLESKSQYISNIRSLAVCSSILKKLSRE</sequence>
<name>A0AA39U9D4_ARMTA</name>
<dbReference type="GeneID" id="85363607"/>
<protein>
    <submittedName>
        <fullName evidence="1">Uncharacterized protein</fullName>
    </submittedName>
</protein>
<organism evidence="1 2">
    <name type="scientific">Armillaria tabescens</name>
    <name type="common">Ringless honey mushroom</name>
    <name type="synonym">Agaricus tabescens</name>
    <dbReference type="NCBI Taxonomy" id="1929756"/>
    <lineage>
        <taxon>Eukaryota</taxon>
        <taxon>Fungi</taxon>
        <taxon>Dikarya</taxon>
        <taxon>Basidiomycota</taxon>
        <taxon>Agaricomycotina</taxon>
        <taxon>Agaricomycetes</taxon>
        <taxon>Agaricomycetidae</taxon>
        <taxon>Agaricales</taxon>
        <taxon>Marasmiineae</taxon>
        <taxon>Physalacriaceae</taxon>
        <taxon>Desarmillaria</taxon>
    </lineage>
</organism>
<evidence type="ECO:0000313" key="2">
    <source>
        <dbReference type="Proteomes" id="UP001175211"/>
    </source>
</evidence>
<dbReference type="AlphaFoldDB" id="A0AA39U9D4"/>
<keyword evidence="2" id="KW-1185">Reference proteome</keyword>
<dbReference type="Proteomes" id="UP001175211">
    <property type="component" value="Unassembled WGS sequence"/>
</dbReference>
<accession>A0AA39U9D4</accession>
<evidence type="ECO:0000313" key="1">
    <source>
        <dbReference type="EMBL" id="KAK0470445.1"/>
    </source>
</evidence>